<keyword evidence="3" id="KW-1185">Reference proteome</keyword>
<dbReference type="PANTHER" id="PTHR33993">
    <property type="entry name" value="GLYOXALASE-RELATED"/>
    <property type="match status" value="1"/>
</dbReference>
<dbReference type="Proteomes" id="UP001519332">
    <property type="component" value="Unassembled WGS sequence"/>
</dbReference>
<dbReference type="CDD" id="cd07247">
    <property type="entry name" value="SgaA_N_like"/>
    <property type="match status" value="1"/>
</dbReference>
<sequence length="110" mass="11731">MAGEINWYELAVEDTDKAGAFFGAVFGWQTMPFEGQDYHLITNGLGAIAPKSANLPGSRVYFSVDDLDATLVKVGELGGKAGEPSPVPGFGRIAHCEDDQGTTFSLFQQS</sequence>
<evidence type="ECO:0000259" key="1">
    <source>
        <dbReference type="PROSITE" id="PS51819"/>
    </source>
</evidence>
<dbReference type="GO" id="GO:0016829">
    <property type="term" value="F:lyase activity"/>
    <property type="evidence" value="ECO:0007669"/>
    <property type="project" value="UniProtKB-KW"/>
</dbReference>
<evidence type="ECO:0000313" key="3">
    <source>
        <dbReference type="Proteomes" id="UP001519332"/>
    </source>
</evidence>
<dbReference type="InterPro" id="IPR053863">
    <property type="entry name" value="Glyoxy/Ble-like_N"/>
</dbReference>
<dbReference type="PROSITE" id="PS51819">
    <property type="entry name" value="VOC"/>
    <property type="match status" value="1"/>
</dbReference>
<comment type="caution">
    <text evidence="2">The sequence shown here is derived from an EMBL/GenBank/DDBJ whole genome shotgun (WGS) entry which is preliminary data.</text>
</comment>
<dbReference type="InterPro" id="IPR029068">
    <property type="entry name" value="Glyas_Bleomycin-R_OHBP_Dase"/>
</dbReference>
<dbReference type="InterPro" id="IPR037523">
    <property type="entry name" value="VOC_core"/>
</dbReference>
<protein>
    <submittedName>
        <fullName evidence="2">Enzyme related to lactoylglutathione lyase</fullName>
    </submittedName>
</protein>
<reference evidence="2 3" key="1">
    <citation type="submission" date="2021-03" db="EMBL/GenBank/DDBJ databases">
        <title>Sequencing the genomes of 1000 actinobacteria strains.</title>
        <authorList>
            <person name="Klenk H.-P."/>
        </authorList>
    </citation>
    <scope>NUCLEOTIDE SEQUENCE [LARGE SCALE GENOMIC DNA]</scope>
    <source>
        <strain evidence="2 3">DSM 46670</strain>
    </source>
</reference>
<dbReference type="Gene3D" id="3.10.180.10">
    <property type="entry name" value="2,3-Dihydroxybiphenyl 1,2-Dioxygenase, domain 1"/>
    <property type="match status" value="1"/>
</dbReference>
<evidence type="ECO:0000313" key="2">
    <source>
        <dbReference type="EMBL" id="MBP2323022.1"/>
    </source>
</evidence>
<gene>
    <name evidence="2" type="ORF">JOF56_003407</name>
</gene>
<dbReference type="EMBL" id="JAGINW010000001">
    <property type="protein sequence ID" value="MBP2323022.1"/>
    <property type="molecule type" value="Genomic_DNA"/>
</dbReference>
<dbReference type="RefSeq" id="WP_209638886.1">
    <property type="nucleotide sequence ID" value="NZ_JAGINW010000001.1"/>
</dbReference>
<dbReference type="Pfam" id="PF22677">
    <property type="entry name" value="Ble-like_N"/>
    <property type="match status" value="1"/>
</dbReference>
<name>A0ABS4TF29_9PSEU</name>
<dbReference type="InterPro" id="IPR052164">
    <property type="entry name" value="Anthracycline_SecMetBiosynth"/>
</dbReference>
<keyword evidence="2" id="KW-0456">Lyase</keyword>
<feature type="domain" description="VOC" evidence="1">
    <location>
        <begin position="4"/>
        <end position="109"/>
    </location>
</feature>
<dbReference type="SUPFAM" id="SSF54593">
    <property type="entry name" value="Glyoxalase/Bleomycin resistance protein/Dihydroxybiphenyl dioxygenase"/>
    <property type="match status" value="1"/>
</dbReference>
<accession>A0ABS4TF29</accession>
<proteinExistence type="predicted"/>
<organism evidence="2 3">
    <name type="scientific">Kibdelosporangium banguiense</name>
    <dbReference type="NCBI Taxonomy" id="1365924"/>
    <lineage>
        <taxon>Bacteria</taxon>
        <taxon>Bacillati</taxon>
        <taxon>Actinomycetota</taxon>
        <taxon>Actinomycetes</taxon>
        <taxon>Pseudonocardiales</taxon>
        <taxon>Pseudonocardiaceae</taxon>
        <taxon>Kibdelosporangium</taxon>
    </lineage>
</organism>